<comment type="caution">
    <text evidence="1">The sequence shown here is derived from an EMBL/GenBank/DDBJ whole genome shotgun (WGS) entry which is preliminary data.</text>
</comment>
<dbReference type="RefSeq" id="WP_394480867.1">
    <property type="nucleotide sequence ID" value="NZ_JBIGHV010000006.1"/>
</dbReference>
<evidence type="ECO:0000313" key="2">
    <source>
        <dbReference type="Proteomes" id="UP001606210"/>
    </source>
</evidence>
<accession>A0ABW7F4U3</accession>
<dbReference type="InterPro" id="IPR008497">
    <property type="entry name" value="DUF779"/>
</dbReference>
<dbReference type="EMBL" id="JBIGHV010000006">
    <property type="protein sequence ID" value="MFG6431647.1"/>
    <property type="molecule type" value="Genomic_DNA"/>
</dbReference>
<sequence length="127" mass="13467">MTEPIPRVQASEAAQALISQLRQQNGELLFYQSHGCCAGSAPMCFAVHELPLSADDRLLGRLGGVPVYASSAQCDYLAGLQMTLDVAPGNSGSFGLEDGSGQHFVAHFRLWTDDELPLLAPITPVPG</sequence>
<gene>
    <name evidence="1" type="ORF">ACG00Y_17130</name>
</gene>
<dbReference type="Pfam" id="PF05610">
    <property type="entry name" value="DUF779"/>
    <property type="match status" value="1"/>
</dbReference>
<name>A0ABW7F4U3_9BURK</name>
<keyword evidence="2" id="KW-1185">Reference proteome</keyword>
<proteinExistence type="predicted"/>
<dbReference type="Proteomes" id="UP001606210">
    <property type="component" value="Unassembled WGS sequence"/>
</dbReference>
<evidence type="ECO:0000313" key="1">
    <source>
        <dbReference type="EMBL" id="MFG6431647.1"/>
    </source>
</evidence>
<reference evidence="1 2" key="1">
    <citation type="submission" date="2024-08" db="EMBL/GenBank/DDBJ databases">
        <authorList>
            <person name="Lu H."/>
        </authorList>
    </citation>
    <scope>NUCLEOTIDE SEQUENCE [LARGE SCALE GENOMIC DNA]</scope>
    <source>
        <strain evidence="1 2">LYH14W</strain>
    </source>
</reference>
<organism evidence="1 2">
    <name type="scientific">Pelomonas parva</name>
    <dbReference type="NCBI Taxonomy" id="3299032"/>
    <lineage>
        <taxon>Bacteria</taxon>
        <taxon>Pseudomonadati</taxon>
        <taxon>Pseudomonadota</taxon>
        <taxon>Betaproteobacteria</taxon>
        <taxon>Burkholderiales</taxon>
        <taxon>Sphaerotilaceae</taxon>
        <taxon>Roseateles</taxon>
    </lineage>
</organism>
<protein>
    <submittedName>
        <fullName evidence="1">DUF779 domain-containing protein</fullName>
    </submittedName>
</protein>